<dbReference type="Proteomes" id="UP000247565">
    <property type="component" value="Unassembled WGS sequence"/>
</dbReference>
<gene>
    <name evidence="6" type="ORF">DK869_02965</name>
</gene>
<dbReference type="OrthoDB" id="9808637at2"/>
<keyword evidence="4 5" id="KW-0472">Membrane</keyword>
<reference evidence="6 7" key="1">
    <citation type="submission" date="2018-05" db="EMBL/GenBank/DDBJ databases">
        <title>Reference genomes for bee gut microbiota database.</title>
        <authorList>
            <person name="Ellegaard K.M."/>
        </authorList>
    </citation>
    <scope>NUCLEOTIDE SEQUENCE [LARGE SCALE GENOMIC DNA]</scope>
    <source>
        <strain evidence="6 7">ESL0284</strain>
    </source>
</reference>
<dbReference type="InterPro" id="IPR024199">
    <property type="entry name" value="Uncharacterised_DsbB"/>
</dbReference>
<dbReference type="InterPro" id="IPR003752">
    <property type="entry name" value="DiS_bond_form_DsbB/BdbC"/>
</dbReference>
<keyword evidence="2 5" id="KW-0812">Transmembrane</keyword>
<feature type="transmembrane region" description="Helical" evidence="5">
    <location>
        <begin position="62"/>
        <end position="84"/>
    </location>
</feature>
<evidence type="ECO:0000256" key="1">
    <source>
        <dbReference type="ARBA" id="ARBA00004141"/>
    </source>
</evidence>
<name>A0A318N462_9PROT</name>
<evidence type="ECO:0000256" key="3">
    <source>
        <dbReference type="ARBA" id="ARBA00022989"/>
    </source>
</evidence>
<dbReference type="EMBL" id="QGLT01000001">
    <property type="protein sequence ID" value="PXZ02107.1"/>
    <property type="molecule type" value="Genomic_DNA"/>
</dbReference>
<evidence type="ECO:0000313" key="7">
    <source>
        <dbReference type="Proteomes" id="UP000247565"/>
    </source>
</evidence>
<dbReference type="GO" id="GO:0006457">
    <property type="term" value="P:protein folding"/>
    <property type="evidence" value="ECO:0007669"/>
    <property type="project" value="InterPro"/>
</dbReference>
<dbReference type="SUPFAM" id="SSF158442">
    <property type="entry name" value="DsbB-like"/>
    <property type="match status" value="1"/>
</dbReference>
<dbReference type="GO" id="GO:0016020">
    <property type="term" value="C:membrane"/>
    <property type="evidence" value="ECO:0007669"/>
    <property type="project" value="UniProtKB-SubCell"/>
</dbReference>
<keyword evidence="3 5" id="KW-1133">Transmembrane helix</keyword>
<keyword evidence="7" id="KW-1185">Reference proteome</keyword>
<feature type="transmembrane region" description="Helical" evidence="5">
    <location>
        <begin position="40"/>
        <end position="55"/>
    </location>
</feature>
<feature type="transmembrane region" description="Helical" evidence="5">
    <location>
        <begin position="135"/>
        <end position="155"/>
    </location>
</feature>
<sequence>MKTITAIFFILAGAFAIGAAWFLQHVLHMVPCGLCLLERWPYRFLIILGVLGIFIPTRYLTLILWVGFMVLLMSIGISCLHIGVEQGWWVSPLPECNANLIATDNLADRLGAMPDRPGKPCDIASYPFSWLPVSLTMLNGLYSLFLFAILIWRLVEERHNRRIYF</sequence>
<evidence type="ECO:0000256" key="5">
    <source>
        <dbReference type="SAM" id="Phobius"/>
    </source>
</evidence>
<dbReference type="InterPro" id="IPR023380">
    <property type="entry name" value="DsbB-like_sf"/>
</dbReference>
<evidence type="ECO:0000256" key="4">
    <source>
        <dbReference type="ARBA" id="ARBA00023136"/>
    </source>
</evidence>
<dbReference type="Gene3D" id="1.20.1550.10">
    <property type="entry name" value="DsbB-like"/>
    <property type="match status" value="1"/>
</dbReference>
<accession>A0A318N462</accession>
<dbReference type="AlphaFoldDB" id="A0A318N462"/>
<comment type="subcellular location">
    <subcellularLocation>
        <location evidence="1">Membrane</location>
        <topology evidence="1">Multi-pass membrane protein</topology>
    </subcellularLocation>
</comment>
<dbReference type="Pfam" id="PF02600">
    <property type="entry name" value="DsbB"/>
    <property type="match status" value="1"/>
</dbReference>
<proteinExistence type="predicted"/>
<dbReference type="GO" id="GO:0015035">
    <property type="term" value="F:protein-disulfide reductase activity"/>
    <property type="evidence" value="ECO:0007669"/>
    <property type="project" value="InterPro"/>
</dbReference>
<dbReference type="PIRSF" id="PIRSF033913">
    <property type="entry name" value="S-S_format_DsbB"/>
    <property type="match status" value="1"/>
</dbReference>
<organism evidence="6 7">
    <name type="scientific">Commensalibacter melissae</name>
    <dbReference type="NCBI Taxonomy" id="2070537"/>
    <lineage>
        <taxon>Bacteria</taxon>
        <taxon>Pseudomonadati</taxon>
        <taxon>Pseudomonadota</taxon>
        <taxon>Alphaproteobacteria</taxon>
        <taxon>Acetobacterales</taxon>
        <taxon>Acetobacteraceae</taxon>
    </lineage>
</organism>
<evidence type="ECO:0000256" key="2">
    <source>
        <dbReference type="ARBA" id="ARBA00022692"/>
    </source>
</evidence>
<comment type="caution">
    <text evidence="6">The sequence shown here is derived from an EMBL/GenBank/DDBJ whole genome shotgun (WGS) entry which is preliminary data.</text>
</comment>
<evidence type="ECO:0000313" key="6">
    <source>
        <dbReference type="EMBL" id="PXZ02107.1"/>
    </source>
</evidence>
<protein>
    <submittedName>
        <fullName evidence="6">Disulfide bond formation protein B</fullName>
    </submittedName>
</protein>